<sequence>MYPEGYKPHDCRLRAAGKANVDGVKKTRTRDRAVRAMPAPEANAELQANLDRRRLITHANAKSKSEKFPPPHQDGTLGYPLGSSHHLDPVFDPPDVPFSSSNFTYSKAPIQTWSGPLVDPAAVGAPRRKKYMAGDGHAQSKQPKDSHRDKNSARVKEKEGM</sequence>
<dbReference type="OrthoDB" id="28397at2759"/>
<dbReference type="GO" id="GO:0016301">
    <property type="term" value="F:kinase activity"/>
    <property type="evidence" value="ECO:0007669"/>
    <property type="project" value="UniProtKB-KW"/>
</dbReference>
<evidence type="ECO:0000256" key="1">
    <source>
        <dbReference type="SAM" id="MobiDB-lite"/>
    </source>
</evidence>
<evidence type="ECO:0000313" key="3">
    <source>
        <dbReference type="Proteomes" id="UP000288805"/>
    </source>
</evidence>
<protein>
    <submittedName>
        <fullName evidence="2">Putative serine/threonine-protein kinase</fullName>
    </submittedName>
</protein>
<comment type="caution">
    <text evidence="2">The sequence shown here is derived from an EMBL/GenBank/DDBJ whole genome shotgun (WGS) entry which is preliminary data.</text>
</comment>
<feature type="compositionally biased region" description="Basic and acidic residues" evidence="1">
    <location>
        <begin position="142"/>
        <end position="161"/>
    </location>
</feature>
<dbReference type="AlphaFoldDB" id="A0A438KM81"/>
<feature type="region of interest" description="Disordered" evidence="1">
    <location>
        <begin position="60"/>
        <end position="93"/>
    </location>
</feature>
<gene>
    <name evidence="2" type="primary">VvCHDp000108_0</name>
    <name evidence="2" type="ORF">CK203_001475</name>
</gene>
<reference evidence="2 3" key="1">
    <citation type="journal article" date="2018" name="PLoS Genet.">
        <title>Population sequencing reveals clonal diversity and ancestral inbreeding in the grapevine cultivar Chardonnay.</title>
        <authorList>
            <person name="Roach M.J."/>
            <person name="Johnson D.L."/>
            <person name="Bohlmann J."/>
            <person name="van Vuuren H.J."/>
            <person name="Jones S.J."/>
            <person name="Pretorius I.S."/>
            <person name="Schmidt S.A."/>
            <person name="Borneman A.R."/>
        </authorList>
    </citation>
    <scope>NUCLEOTIDE SEQUENCE [LARGE SCALE GENOMIC DNA]</scope>
    <source>
        <strain evidence="3">cv. Chardonnay</strain>
        <tissue evidence="2">Leaf</tissue>
    </source>
</reference>
<feature type="region of interest" description="Disordered" evidence="1">
    <location>
        <begin position="109"/>
        <end position="161"/>
    </location>
</feature>
<proteinExistence type="predicted"/>
<accession>A0A438KM81</accession>
<name>A0A438KM81_VITVI</name>
<evidence type="ECO:0000313" key="2">
    <source>
        <dbReference type="EMBL" id="RVX22318.1"/>
    </source>
</evidence>
<dbReference type="Proteomes" id="UP000288805">
    <property type="component" value="Unassembled WGS sequence"/>
</dbReference>
<organism evidence="2 3">
    <name type="scientific">Vitis vinifera</name>
    <name type="common">Grape</name>
    <dbReference type="NCBI Taxonomy" id="29760"/>
    <lineage>
        <taxon>Eukaryota</taxon>
        <taxon>Viridiplantae</taxon>
        <taxon>Streptophyta</taxon>
        <taxon>Embryophyta</taxon>
        <taxon>Tracheophyta</taxon>
        <taxon>Spermatophyta</taxon>
        <taxon>Magnoliopsida</taxon>
        <taxon>eudicotyledons</taxon>
        <taxon>Gunneridae</taxon>
        <taxon>Pentapetalae</taxon>
        <taxon>rosids</taxon>
        <taxon>Vitales</taxon>
        <taxon>Vitaceae</taxon>
        <taxon>Viteae</taxon>
        <taxon>Vitis</taxon>
    </lineage>
</organism>
<keyword evidence="2" id="KW-0808">Transferase</keyword>
<keyword evidence="2" id="KW-0418">Kinase</keyword>
<dbReference type="EMBL" id="QGNW01000004">
    <property type="protein sequence ID" value="RVX22318.1"/>
    <property type="molecule type" value="Genomic_DNA"/>
</dbReference>